<name>A0A2H0YRZ5_9BACT</name>
<dbReference type="PANTHER" id="PTHR43584">
    <property type="entry name" value="NUCLEOTIDYL TRANSFERASE"/>
    <property type="match status" value="1"/>
</dbReference>
<evidence type="ECO:0000256" key="1">
    <source>
        <dbReference type="ARBA" id="ARBA00022679"/>
    </source>
</evidence>
<dbReference type="Gene3D" id="3.90.550.10">
    <property type="entry name" value="Spore Coat Polysaccharide Biosynthesis Protein SpsA, Chain A"/>
    <property type="match status" value="1"/>
</dbReference>
<proteinExistence type="predicted"/>
<feature type="domain" description="MobA-like NTP transferase" evidence="3">
    <location>
        <begin position="8"/>
        <end position="184"/>
    </location>
</feature>
<evidence type="ECO:0000259" key="3">
    <source>
        <dbReference type="Pfam" id="PF12804"/>
    </source>
</evidence>
<dbReference type="Pfam" id="PF12804">
    <property type="entry name" value="NTP_transf_3"/>
    <property type="match status" value="1"/>
</dbReference>
<dbReference type="Proteomes" id="UP000228711">
    <property type="component" value="Unassembled WGS sequence"/>
</dbReference>
<dbReference type="AlphaFoldDB" id="A0A2H0YRZ5"/>
<dbReference type="InterPro" id="IPR050065">
    <property type="entry name" value="GlmU-like"/>
</dbReference>
<evidence type="ECO:0000313" key="4">
    <source>
        <dbReference type="EMBL" id="PIS41206.1"/>
    </source>
</evidence>
<dbReference type="SUPFAM" id="SSF53448">
    <property type="entry name" value="Nucleotide-diphospho-sugar transferases"/>
    <property type="match status" value="1"/>
</dbReference>
<dbReference type="InterPro" id="IPR025877">
    <property type="entry name" value="MobA-like_NTP_Trfase"/>
</dbReference>
<dbReference type="InterPro" id="IPR029044">
    <property type="entry name" value="Nucleotide-diphossugar_trans"/>
</dbReference>
<dbReference type="EMBL" id="PEXV01000140">
    <property type="protein sequence ID" value="PIS41206.1"/>
    <property type="molecule type" value="Genomic_DNA"/>
</dbReference>
<protein>
    <recommendedName>
        <fullName evidence="3">MobA-like NTP transferase domain-containing protein</fullName>
    </recommendedName>
</protein>
<sequence>MSLETLGGVLLAGGKRALREHEAPWLPKLLELVGNKPVLSYPLQAIRGMTRVSINSITTIISARYGEQLKEFLRPHSVEIAIQTTHHGTAHAIWEAINQGAYPNTDYVLILMGDQPLITSEDLDAFFGYMVQSKQRAGILTFEESRQNDDYKKCGVVHKNAHGEFTHIASRTPVPQNKKETLHAGPYLFQASWLRGVLTSLSKYHTHHTDDMPEWHLYEALEAARADTGVSICTSPHPENFLGVDTLHALEEVRHRMMSRKQ</sequence>
<keyword evidence="1" id="KW-0808">Transferase</keyword>
<keyword evidence="2" id="KW-0548">Nucleotidyltransferase</keyword>
<dbReference type="PANTHER" id="PTHR43584:SF8">
    <property type="entry name" value="N-ACETYLMURAMATE ALPHA-1-PHOSPHATE URIDYLYLTRANSFERASE"/>
    <property type="match status" value="1"/>
</dbReference>
<accession>A0A2H0YRZ5</accession>
<dbReference type="GO" id="GO:0016779">
    <property type="term" value="F:nucleotidyltransferase activity"/>
    <property type="evidence" value="ECO:0007669"/>
    <property type="project" value="UniProtKB-KW"/>
</dbReference>
<evidence type="ECO:0000256" key="2">
    <source>
        <dbReference type="ARBA" id="ARBA00022695"/>
    </source>
</evidence>
<organism evidence="4 5">
    <name type="scientific">Candidatus Kerfeldbacteria bacterium CG08_land_8_20_14_0_20_42_7</name>
    <dbReference type="NCBI Taxonomy" id="2014245"/>
    <lineage>
        <taxon>Bacteria</taxon>
        <taxon>Candidatus Kerfeldiibacteriota</taxon>
    </lineage>
</organism>
<evidence type="ECO:0000313" key="5">
    <source>
        <dbReference type="Proteomes" id="UP000228711"/>
    </source>
</evidence>
<reference evidence="5" key="1">
    <citation type="submission" date="2017-09" db="EMBL/GenBank/DDBJ databases">
        <title>Depth-based differentiation of microbial function through sediment-hosted aquifers and enrichment of novel symbionts in the deep terrestrial subsurface.</title>
        <authorList>
            <person name="Probst A.J."/>
            <person name="Ladd B."/>
            <person name="Jarett J.K."/>
            <person name="Geller-Mcgrath D.E."/>
            <person name="Sieber C.M.K."/>
            <person name="Emerson J.B."/>
            <person name="Anantharaman K."/>
            <person name="Thomas B.C."/>
            <person name="Malmstrom R."/>
            <person name="Stieglmeier M."/>
            <person name="Klingl A."/>
            <person name="Woyke T."/>
            <person name="Ryan C.M."/>
            <person name="Banfield J.F."/>
        </authorList>
    </citation>
    <scope>NUCLEOTIDE SEQUENCE [LARGE SCALE GENOMIC DNA]</scope>
</reference>
<gene>
    <name evidence="4" type="ORF">COT25_04360</name>
</gene>
<comment type="caution">
    <text evidence="4">The sequence shown here is derived from an EMBL/GenBank/DDBJ whole genome shotgun (WGS) entry which is preliminary data.</text>
</comment>